<dbReference type="GO" id="GO:0009279">
    <property type="term" value="C:cell outer membrane"/>
    <property type="evidence" value="ECO:0007669"/>
    <property type="project" value="UniProtKB-SubCell"/>
</dbReference>
<dbReference type="AlphaFoldDB" id="A0A221KGQ7"/>
<evidence type="ECO:0000256" key="10">
    <source>
        <dbReference type="PROSITE-ProRule" id="PRU01360"/>
    </source>
</evidence>
<evidence type="ECO:0000256" key="1">
    <source>
        <dbReference type="ARBA" id="ARBA00004571"/>
    </source>
</evidence>
<evidence type="ECO:0000256" key="5">
    <source>
        <dbReference type="ARBA" id="ARBA00022692"/>
    </source>
</evidence>
<protein>
    <submittedName>
        <fullName evidence="14">TonB-dependent receptor</fullName>
    </submittedName>
</protein>
<evidence type="ECO:0000313" key="15">
    <source>
        <dbReference type="Proteomes" id="UP000199729"/>
    </source>
</evidence>
<keyword evidence="3 10" id="KW-0813">Transport</keyword>
<dbReference type="Gene3D" id="2.170.130.10">
    <property type="entry name" value="TonB-dependent receptor, plug domain"/>
    <property type="match status" value="1"/>
</dbReference>
<dbReference type="InterPro" id="IPR012910">
    <property type="entry name" value="Plug_dom"/>
</dbReference>
<dbReference type="EMBL" id="CP022423">
    <property type="protein sequence ID" value="ASM78232.1"/>
    <property type="molecule type" value="Genomic_DNA"/>
</dbReference>
<dbReference type="PANTHER" id="PTHR32552">
    <property type="entry name" value="FERRICHROME IRON RECEPTOR-RELATED"/>
    <property type="match status" value="1"/>
</dbReference>
<sequence>MEVQGRPLARPVGVAGFGDVPLARTPLQATVVTSAQLADLGVDSVAGLSALDASVGDAYNAPGYWGSFRVRGFLLDPRANYRRDGMPINAETALLFNNVERVELLKGTSGIQAGVSAPGGLVNLVVKRPRMTAQRTLTAGWSENGTASLALDWNQPLDEATQSAVRFNLLSERLRPEVRDAQGHRHQIALAGQTRLTAVDWLEAELEVSRQVQPSVPGFSLLGGRLPSAQDVDPRVSLNNQRWSQPVVFDGQVASLRWTHELGESWRSVAQLMGQHLRTDDQAAFPLGCSNENNYASYCSDGHVDLYDFRSLGERRTTTAAAWTLEGEAVWAGLRHQLSTGVLWSDYRARLGPQGYEWAGVGSVDGSIQVDPAPTPSYANVDRTERSTEVHLRDVVSLTANTQLWLGVRHTWLDRASVNTDGSEAVAYRQAVTTPWVAVSYALAPQWVAYASWGQGVETSVVPNQPAYANAGQPLAALKSRQTELGLKFDGTTGGWSLGVFDIHQPKTADAGTCAGAGTCQRVVDGEAHHLGLEGTGEVRWGAWSLQGSAMWLRARRQGSATASLNGLVPENVAERALRAQLGYQWASGWAVQALVSHEGSRMVLPDNSLRLPSWTTLGLATRYTLRTSGHDLTLRAGVDNAADRRAWKESPYQYEHTYLYPLAPRTFRISVQMGL</sequence>
<dbReference type="InterPro" id="IPR037066">
    <property type="entry name" value="Plug_dom_sf"/>
</dbReference>
<evidence type="ECO:0000256" key="7">
    <source>
        <dbReference type="ARBA" id="ARBA00023136"/>
    </source>
</evidence>
<keyword evidence="7 10" id="KW-0472">Membrane</keyword>
<keyword evidence="6 11" id="KW-0798">TonB box</keyword>
<organism evidence="14 15">
    <name type="scientific">Vitreoscilla filiformis</name>
    <dbReference type="NCBI Taxonomy" id="63"/>
    <lineage>
        <taxon>Bacteria</taxon>
        <taxon>Pseudomonadati</taxon>
        <taxon>Pseudomonadota</taxon>
        <taxon>Betaproteobacteria</taxon>
        <taxon>Neisseriales</taxon>
        <taxon>Neisseriaceae</taxon>
        <taxon>Vitreoscilla</taxon>
    </lineage>
</organism>
<dbReference type="Pfam" id="PF00593">
    <property type="entry name" value="TonB_dep_Rec_b-barrel"/>
    <property type="match status" value="1"/>
</dbReference>
<evidence type="ECO:0000256" key="2">
    <source>
        <dbReference type="ARBA" id="ARBA00009810"/>
    </source>
</evidence>
<dbReference type="CDD" id="cd01347">
    <property type="entry name" value="ligand_gated_channel"/>
    <property type="match status" value="1"/>
</dbReference>
<evidence type="ECO:0000256" key="11">
    <source>
        <dbReference type="RuleBase" id="RU003357"/>
    </source>
</evidence>
<dbReference type="InterPro" id="IPR036942">
    <property type="entry name" value="Beta-barrel_TonB_sf"/>
</dbReference>
<dbReference type="Pfam" id="PF07715">
    <property type="entry name" value="Plug"/>
    <property type="match status" value="1"/>
</dbReference>
<keyword evidence="9 10" id="KW-0998">Cell outer membrane</keyword>
<reference evidence="14 15" key="1">
    <citation type="submission" date="2017-07" db="EMBL/GenBank/DDBJ databases">
        <title>Complete Genome Sequence of the cosmetic ferment Vitreoscilla filiformis (ATCC15551).</title>
        <authorList>
            <person name="Contreras S."/>
            <person name="Sagory-Zalkind P."/>
            <person name="Blanquart H."/>
            <person name="Iltis A."/>
            <person name="Morand S.C."/>
        </authorList>
    </citation>
    <scope>NUCLEOTIDE SEQUENCE [LARGE SCALE GENOMIC DNA]</scope>
    <source>
        <strain evidence="14 15">ATCC 15551</strain>
    </source>
</reference>
<dbReference type="Gene3D" id="2.40.170.20">
    <property type="entry name" value="TonB-dependent receptor, beta-barrel domain"/>
    <property type="match status" value="1"/>
</dbReference>
<evidence type="ECO:0000259" key="12">
    <source>
        <dbReference type="Pfam" id="PF00593"/>
    </source>
</evidence>
<evidence type="ECO:0000256" key="8">
    <source>
        <dbReference type="ARBA" id="ARBA00023170"/>
    </source>
</evidence>
<dbReference type="InterPro" id="IPR039426">
    <property type="entry name" value="TonB-dep_rcpt-like"/>
</dbReference>
<dbReference type="Proteomes" id="UP000199729">
    <property type="component" value="Chromosome"/>
</dbReference>
<evidence type="ECO:0000256" key="9">
    <source>
        <dbReference type="ARBA" id="ARBA00023237"/>
    </source>
</evidence>
<dbReference type="InterPro" id="IPR000531">
    <property type="entry name" value="Beta-barrel_TonB"/>
</dbReference>
<keyword evidence="15" id="KW-1185">Reference proteome</keyword>
<name>A0A221KGQ7_VITFI</name>
<feature type="domain" description="TonB-dependent receptor plug" evidence="13">
    <location>
        <begin position="23"/>
        <end position="120"/>
    </location>
</feature>
<dbReference type="GO" id="GO:0015344">
    <property type="term" value="F:siderophore uptake transmembrane transporter activity"/>
    <property type="evidence" value="ECO:0007669"/>
    <property type="project" value="TreeGrafter"/>
</dbReference>
<dbReference type="KEGG" id="vff:VITFI_CDS2454"/>
<dbReference type="SUPFAM" id="SSF56935">
    <property type="entry name" value="Porins"/>
    <property type="match status" value="1"/>
</dbReference>
<comment type="subcellular location">
    <subcellularLocation>
        <location evidence="1 10">Cell outer membrane</location>
        <topology evidence="1 10">Multi-pass membrane protein</topology>
    </subcellularLocation>
</comment>
<feature type="domain" description="TonB-dependent receptor-like beta-barrel" evidence="12">
    <location>
        <begin position="238"/>
        <end position="641"/>
    </location>
</feature>
<accession>A0A221KGQ7</accession>
<dbReference type="PANTHER" id="PTHR32552:SF83">
    <property type="entry name" value="BLR3904 PROTEIN"/>
    <property type="match status" value="1"/>
</dbReference>
<evidence type="ECO:0000313" key="14">
    <source>
        <dbReference type="EMBL" id="ASM78232.1"/>
    </source>
</evidence>
<gene>
    <name evidence="14" type="ORF">VITFI_CDS2454</name>
</gene>
<keyword evidence="4 10" id="KW-1134">Transmembrane beta strand</keyword>
<evidence type="ECO:0000256" key="6">
    <source>
        <dbReference type="ARBA" id="ARBA00023077"/>
    </source>
</evidence>
<proteinExistence type="inferred from homology"/>
<evidence type="ECO:0000259" key="13">
    <source>
        <dbReference type="Pfam" id="PF07715"/>
    </source>
</evidence>
<dbReference type="PROSITE" id="PS52016">
    <property type="entry name" value="TONB_DEPENDENT_REC_3"/>
    <property type="match status" value="1"/>
</dbReference>
<evidence type="ECO:0000256" key="4">
    <source>
        <dbReference type="ARBA" id="ARBA00022452"/>
    </source>
</evidence>
<evidence type="ECO:0000256" key="3">
    <source>
        <dbReference type="ARBA" id="ARBA00022448"/>
    </source>
</evidence>
<comment type="similarity">
    <text evidence="2 10 11">Belongs to the TonB-dependent receptor family.</text>
</comment>
<keyword evidence="5 10" id="KW-0812">Transmembrane</keyword>
<keyword evidence="8 14" id="KW-0675">Receptor</keyword>